<evidence type="ECO:0000313" key="3">
    <source>
        <dbReference type="Proteomes" id="UP000694845"/>
    </source>
</evidence>
<dbReference type="RefSeq" id="XP_022109975.1">
    <property type="nucleotide sequence ID" value="XM_022254283.1"/>
</dbReference>
<feature type="non-terminal residue" evidence="4">
    <location>
        <position position="328"/>
    </location>
</feature>
<dbReference type="AlphaFoldDB" id="A0A8B7ZZ16"/>
<dbReference type="InterPro" id="IPR001611">
    <property type="entry name" value="Leu-rich_rpt"/>
</dbReference>
<dbReference type="OrthoDB" id="676979at2759"/>
<evidence type="ECO:0000313" key="4">
    <source>
        <dbReference type="RefSeq" id="XP_022109975.1"/>
    </source>
</evidence>
<dbReference type="InterPro" id="IPR025875">
    <property type="entry name" value="Leu-rich_rpt_4"/>
</dbReference>
<dbReference type="InterPro" id="IPR003591">
    <property type="entry name" value="Leu-rich_rpt_typical-subtyp"/>
</dbReference>
<dbReference type="PROSITE" id="PS51450">
    <property type="entry name" value="LRR"/>
    <property type="match status" value="1"/>
</dbReference>
<evidence type="ECO:0000256" key="2">
    <source>
        <dbReference type="ARBA" id="ARBA00022737"/>
    </source>
</evidence>
<dbReference type="Proteomes" id="UP000694845">
    <property type="component" value="Unplaced"/>
</dbReference>
<dbReference type="SMART" id="SM00369">
    <property type="entry name" value="LRR_TYP"/>
    <property type="match status" value="4"/>
</dbReference>
<evidence type="ECO:0000256" key="1">
    <source>
        <dbReference type="ARBA" id="ARBA00022614"/>
    </source>
</evidence>
<keyword evidence="1" id="KW-0433">Leucine-rich repeat</keyword>
<keyword evidence="2" id="KW-0677">Repeat</keyword>
<dbReference type="SUPFAM" id="SSF52058">
    <property type="entry name" value="L domain-like"/>
    <property type="match status" value="1"/>
</dbReference>
<proteinExistence type="predicted"/>
<dbReference type="PANTHER" id="PTHR48051">
    <property type="match status" value="1"/>
</dbReference>
<dbReference type="Gene3D" id="3.80.10.10">
    <property type="entry name" value="Ribonuclease Inhibitor"/>
    <property type="match status" value="2"/>
</dbReference>
<organism evidence="3 4">
    <name type="scientific">Acanthaster planci</name>
    <name type="common">Crown-of-thorns starfish</name>
    <dbReference type="NCBI Taxonomy" id="133434"/>
    <lineage>
        <taxon>Eukaryota</taxon>
        <taxon>Metazoa</taxon>
        <taxon>Echinodermata</taxon>
        <taxon>Eleutherozoa</taxon>
        <taxon>Asterozoa</taxon>
        <taxon>Asteroidea</taxon>
        <taxon>Valvatacea</taxon>
        <taxon>Valvatida</taxon>
        <taxon>Acanthasteridae</taxon>
        <taxon>Acanthaster</taxon>
    </lineage>
</organism>
<protein>
    <submittedName>
        <fullName evidence="4">Leucine-rich repeat-containing protein 10-like</fullName>
    </submittedName>
</protein>
<keyword evidence="3" id="KW-1185">Reference proteome</keyword>
<reference evidence="4" key="1">
    <citation type="submission" date="2025-08" db="UniProtKB">
        <authorList>
            <consortium name="RefSeq"/>
        </authorList>
    </citation>
    <scope>IDENTIFICATION</scope>
</reference>
<dbReference type="InterPro" id="IPR050216">
    <property type="entry name" value="LRR_domain-containing"/>
</dbReference>
<dbReference type="InterPro" id="IPR032675">
    <property type="entry name" value="LRR_dom_sf"/>
</dbReference>
<gene>
    <name evidence="4" type="primary">LOC110989709</name>
</gene>
<accession>A0A8B7ZZ16</accession>
<dbReference type="Pfam" id="PF12799">
    <property type="entry name" value="LRR_4"/>
    <property type="match status" value="2"/>
</dbReference>
<dbReference type="PANTHER" id="PTHR48051:SF54">
    <property type="entry name" value="LEUCINE-RICH REPEAT-CONTAINING PROTEIN"/>
    <property type="match status" value="1"/>
</dbReference>
<dbReference type="GO" id="GO:0005737">
    <property type="term" value="C:cytoplasm"/>
    <property type="evidence" value="ECO:0007669"/>
    <property type="project" value="TreeGrafter"/>
</dbReference>
<sequence>MARELETHPIQVVGDETENDADEGFFVTSDIPKSQLERLKTSQEWNILTQMGHCTKTLSMSGCNVCEVPSQLLSLTQLTRLYLTYNNLKDLPPAFGKLVNLQILNLGFNIFVEIPTVIFGLTNLQVLFLKNNRLTSGGIGYGIKSLSNLEELYLSNNDINSFPESLCGMSTIQMLILDDNAITSIPESIPGMTNLKVLKMRSNRLKAIPMAFTKMRSLEIACFSQNMIESFPFDQVNDMPSLRDLCVYANRLRDRDALLRCMGRMTERGGLIRAQENRVVLRNMGGVCDSPFRIWKFDILWLHDGELTAQCWISNMCMKLQNRGMATK</sequence>
<dbReference type="KEGG" id="aplc:110989709"/>
<dbReference type="GeneID" id="110989709"/>
<name>A0A8B7ZZ16_ACAPL</name>